<name>A0ABY8C5R9_9FIRM</name>
<sequence length="139" mass="15528">MLKLIVGVKGSGKTSRLVDELNTHARDAERNVICIERGNRLDLLVKHHIRLIDISEYPVNSLDQLLSFIAGMNARDYDITHIFIDSICKVAGVKITEVNLTEFVEKLAALSDQTNTTIYGIVTTDITTLDPSLKKYVVE</sequence>
<gene>
    <name evidence="1" type="ORF">PYS61_00310</name>
</gene>
<accession>A0ABY8C5R9</accession>
<dbReference type="SUPFAM" id="SSF52540">
    <property type="entry name" value="P-loop containing nucleoside triphosphate hydrolases"/>
    <property type="match status" value="1"/>
</dbReference>
<proteinExistence type="predicted"/>
<reference evidence="1 2" key="1">
    <citation type="submission" date="2023-02" db="EMBL/GenBank/DDBJ databases">
        <title>Novel Oscillospiraceae bacterial genomes.</title>
        <authorList>
            <person name="Srinivasan S."/>
            <person name="Austin M.N."/>
            <person name="Fiedler T.L."/>
            <person name="Strenk S.M."/>
            <person name="Agnew K.J."/>
            <person name="Nagana Gowda G.A."/>
            <person name="Raftery D."/>
            <person name="Beamer M.A."/>
            <person name="Achilles S.L."/>
            <person name="Wiesenfeld H.C."/>
            <person name="Fredricks D.N."/>
            <person name="Hillier S.L."/>
        </authorList>
    </citation>
    <scope>NUCLEOTIDE SEQUENCE [LARGE SCALE GENOMIC DNA]</scope>
    <source>
        <strain evidence="1 2">CHIC02 1186E3-8</strain>
    </source>
</reference>
<dbReference type="Proteomes" id="UP001220478">
    <property type="component" value="Chromosome"/>
</dbReference>
<keyword evidence="2" id="KW-1185">Reference proteome</keyword>
<protein>
    <recommendedName>
        <fullName evidence="3">Twitching motility protein PilT</fullName>
    </recommendedName>
</protein>
<evidence type="ECO:0000313" key="2">
    <source>
        <dbReference type="Proteomes" id="UP001220478"/>
    </source>
</evidence>
<dbReference type="EMBL" id="CP118868">
    <property type="protein sequence ID" value="WEG35639.1"/>
    <property type="molecule type" value="Genomic_DNA"/>
</dbReference>
<evidence type="ECO:0000313" key="1">
    <source>
        <dbReference type="EMBL" id="WEG35639.1"/>
    </source>
</evidence>
<dbReference type="InterPro" id="IPR027417">
    <property type="entry name" value="P-loop_NTPase"/>
</dbReference>
<evidence type="ECO:0008006" key="3">
    <source>
        <dbReference type="Google" id="ProtNLM"/>
    </source>
</evidence>
<dbReference type="RefSeq" id="WP_315568202.1">
    <property type="nucleotide sequence ID" value="NZ_CP118866.1"/>
</dbReference>
<organism evidence="1 2">
    <name type="scientific">Amygdalobacter indicium</name>
    <dbReference type="NCBI Taxonomy" id="3029272"/>
    <lineage>
        <taxon>Bacteria</taxon>
        <taxon>Bacillati</taxon>
        <taxon>Bacillota</taxon>
        <taxon>Clostridia</taxon>
        <taxon>Eubacteriales</taxon>
        <taxon>Oscillospiraceae</taxon>
        <taxon>Amygdalobacter</taxon>
    </lineage>
</organism>